<dbReference type="CDD" id="cd07377">
    <property type="entry name" value="WHTH_GntR"/>
    <property type="match status" value="1"/>
</dbReference>
<dbReference type="GO" id="GO:0003677">
    <property type="term" value="F:DNA binding"/>
    <property type="evidence" value="ECO:0007669"/>
    <property type="project" value="UniProtKB-KW"/>
</dbReference>
<dbReference type="EMBL" id="JMQM01000001">
    <property type="protein sequence ID" value="KFB09354.1"/>
    <property type="molecule type" value="Genomic_DNA"/>
</dbReference>
<comment type="caution">
    <text evidence="5">The sequence shown here is derived from an EMBL/GenBank/DDBJ whole genome shotgun (WGS) entry which is preliminary data.</text>
</comment>
<dbReference type="PRINTS" id="PR00035">
    <property type="entry name" value="HTHGNTR"/>
</dbReference>
<protein>
    <submittedName>
        <fullName evidence="5">Transcriptional regulator</fullName>
    </submittedName>
</protein>
<evidence type="ECO:0000259" key="4">
    <source>
        <dbReference type="PROSITE" id="PS50949"/>
    </source>
</evidence>
<dbReference type="RefSeq" id="WP_036479172.1">
    <property type="nucleotide sequence ID" value="NZ_JMQM01000001.1"/>
</dbReference>
<keyword evidence="6" id="KW-1185">Reference proteome</keyword>
<dbReference type="PANTHER" id="PTHR43537">
    <property type="entry name" value="TRANSCRIPTIONAL REGULATOR, GNTR FAMILY"/>
    <property type="match status" value="1"/>
</dbReference>
<dbReference type="InterPro" id="IPR000524">
    <property type="entry name" value="Tscrpt_reg_HTH_GntR"/>
</dbReference>
<evidence type="ECO:0000313" key="5">
    <source>
        <dbReference type="EMBL" id="KFB09354.1"/>
    </source>
</evidence>
<gene>
    <name evidence="5" type="ORF">EL18_00369</name>
</gene>
<dbReference type="InterPro" id="IPR036390">
    <property type="entry name" value="WH_DNA-bd_sf"/>
</dbReference>
<dbReference type="STRING" id="472175.EL18_00369"/>
<name>A0A084U8R8_9HYPH</name>
<dbReference type="InterPro" id="IPR011711">
    <property type="entry name" value="GntR_C"/>
</dbReference>
<accession>A0A084U8R8</accession>
<organism evidence="5 6">
    <name type="scientific">Nitratireductor basaltis</name>
    <dbReference type="NCBI Taxonomy" id="472175"/>
    <lineage>
        <taxon>Bacteria</taxon>
        <taxon>Pseudomonadati</taxon>
        <taxon>Pseudomonadota</taxon>
        <taxon>Alphaproteobacteria</taxon>
        <taxon>Hyphomicrobiales</taxon>
        <taxon>Phyllobacteriaceae</taxon>
        <taxon>Nitratireductor</taxon>
    </lineage>
</organism>
<dbReference type="GO" id="GO:0003700">
    <property type="term" value="F:DNA-binding transcription factor activity"/>
    <property type="evidence" value="ECO:0007669"/>
    <property type="project" value="InterPro"/>
</dbReference>
<reference evidence="5 6" key="1">
    <citation type="submission" date="2014-05" db="EMBL/GenBank/DDBJ databases">
        <title>Draft Genome Sequence of Nitratireductor basaltis Strain UMTGB225, A Marine Bacterium Isolated from Green Barrel Tunicate.</title>
        <authorList>
            <person name="Gan H.Y."/>
        </authorList>
    </citation>
    <scope>NUCLEOTIDE SEQUENCE [LARGE SCALE GENOMIC DNA]</scope>
    <source>
        <strain evidence="5 6">UMTGB225</strain>
    </source>
</reference>
<evidence type="ECO:0000256" key="1">
    <source>
        <dbReference type="ARBA" id="ARBA00023015"/>
    </source>
</evidence>
<dbReference type="AlphaFoldDB" id="A0A084U8R8"/>
<evidence type="ECO:0000256" key="3">
    <source>
        <dbReference type="ARBA" id="ARBA00023163"/>
    </source>
</evidence>
<keyword evidence="3" id="KW-0804">Transcription</keyword>
<evidence type="ECO:0000256" key="2">
    <source>
        <dbReference type="ARBA" id="ARBA00023125"/>
    </source>
</evidence>
<dbReference type="SUPFAM" id="SSF48008">
    <property type="entry name" value="GntR ligand-binding domain-like"/>
    <property type="match status" value="1"/>
</dbReference>
<dbReference type="PATRIC" id="fig|472175.3.peg.383"/>
<keyword evidence="2" id="KW-0238">DNA-binding</keyword>
<dbReference type="PANTHER" id="PTHR43537:SF44">
    <property type="entry name" value="GNTR FAMILY REGULATORY PROTEIN"/>
    <property type="match status" value="1"/>
</dbReference>
<dbReference type="SMART" id="SM00895">
    <property type="entry name" value="FCD"/>
    <property type="match status" value="1"/>
</dbReference>
<dbReference type="Gene3D" id="1.20.120.530">
    <property type="entry name" value="GntR ligand-binding domain-like"/>
    <property type="match status" value="1"/>
</dbReference>
<sequence>MNVHKVSETRAATPRQRELVTSTLARMILSGEVPPGSKLPTEAELGKSMDVSRTVLRESVRMLAGKGLIESRPRIGTVVLPPSRWNHLDGDLLAWRESLPPDLNFIRSLTEARQVIEPAAAAMAAERADGTDLGRIQRAFDAMRAADIADIDAAVTADEDFHLAILAASKNEIFSNFGAVIGMALRMSFRVTTTGSENYAATLATHGDVLEAIRMREADTARDLMVKLINVAASDLARIAGRYEDR</sequence>
<proteinExistence type="predicted"/>
<dbReference type="OrthoDB" id="9028214at2"/>
<dbReference type="InterPro" id="IPR036388">
    <property type="entry name" value="WH-like_DNA-bd_sf"/>
</dbReference>
<dbReference type="PROSITE" id="PS50949">
    <property type="entry name" value="HTH_GNTR"/>
    <property type="match status" value="1"/>
</dbReference>
<dbReference type="SUPFAM" id="SSF46785">
    <property type="entry name" value="Winged helix' DNA-binding domain"/>
    <property type="match status" value="1"/>
</dbReference>
<keyword evidence="1" id="KW-0805">Transcription regulation</keyword>
<feature type="domain" description="HTH gntR-type" evidence="4">
    <location>
        <begin position="14"/>
        <end position="82"/>
    </location>
</feature>
<dbReference type="Proteomes" id="UP000053675">
    <property type="component" value="Unassembled WGS sequence"/>
</dbReference>
<dbReference type="Pfam" id="PF00392">
    <property type="entry name" value="GntR"/>
    <property type="match status" value="1"/>
</dbReference>
<evidence type="ECO:0000313" key="6">
    <source>
        <dbReference type="Proteomes" id="UP000053675"/>
    </source>
</evidence>
<dbReference type="Gene3D" id="1.10.10.10">
    <property type="entry name" value="Winged helix-like DNA-binding domain superfamily/Winged helix DNA-binding domain"/>
    <property type="match status" value="1"/>
</dbReference>
<dbReference type="eggNOG" id="COG2186">
    <property type="taxonomic scope" value="Bacteria"/>
</dbReference>
<dbReference type="InterPro" id="IPR008920">
    <property type="entry name" value="TF_FadR/GntR_C"/>
</dbReference>
<dbReference type="Pfam" id="PF07729">
    <property type="entry name" value="FCD"/>
    <property type="match status" value="1"/>
</dbReference>
<dbReference type="SMART" id="SM00345">
    <property type="entry name" value="HTH_GNTR"/>
    <property type="match status" value="1"/>
</dbReference>